<dbReference type="EMBL" id="FXTP01000007">
    <property type="protein sequence ID" value="SMO66491.1"/>
    <property type="molecule type" value="Genomic_DNA"/>
</dbReference>
<proteinExistence type="predicted"/>
<accession>A0A521D5X1</accession>
<gene>
    <name evidence="1" type="ORF">SAMN06265219_10793</name>
</gene>
<organism evidence="1 2">
    <name type="scientific">Gracilimonas mengyeensis</name>
    <dbReference type="NCBI Taxonomy" id="1302730"/>
    <lineage>
        <taxon>Bacteria</taxon>
        <taxon>Pseudomonadati</taxon>
        <taxon>Balneolota</taxon>
        <taxon>Balneolia</taxon>
        <taxon>Balneolales</taxon>
        <taxon>Balneolaceae</taxon>
        <taxon>Gracilimonas</taxon>
    </lineage>
</organism>
<dbReference type="Proteomes" id="UP000317557">
    <property type="component" value="Unassembled WGS sequence"/>
</dbReference>
<evidence type="ECO:0000313" key="2">
    <source>
        <dbReference type="Proteomes" id="UP000317557"/>
    </source>
</evidence>
<protein>
    <submittedName>
        <fullName evidence="1">Uncharacterized protein</fullName>
    </submittedName>
</protein>
<evidence type="ECO:0000313" key="1">
    <source>
        <dbReference type="EMBL" id="SMO66491.1"/>
    </source>
</evidence>
<dbReference type="OrthoDB" id="1525291at2"/>
<name>A0A521D5X1_9BACT</name>
<dbReference type="AlphaFoldDB" id="A0A521D5X1"/>
<reference evidence="1 2" key="1">
    <citation type="submission" date="2017-05" db="EMBL/GenBank/DDBJ databases">
        <authorList>
            <person name="Varghese N."/>
            <person name="Submissions S."/>
        </authorList>
    </citation>
    <scope>NUCLEOTIDE SEQUENCE [LARGE SCALE GENOMIC DNA]</scope>
    <source>
        <strain evidence="1 2">DSM 21985</strain>
    </source>
</reference>
<dbReference type="RefSeq" id="WP_142454338.1">
    <property type="nucleotide sequence ID" value="NZ_FXTP01000007.1"/>
</dbReference>
<sequence>MEDKKYQLKIKLDLSGESAKYYKLQERWENEGGSTTNQPVTKSLSEAEPPLKTGDYFQVVGGNIDFIGNEIFYIADIQKVDIQ</sequence>
<keyword evidence="2" id="KW-1185">Reference proteome</keyword>